<evidence type="ECO:0000256" key="6">
    <source>
        <dbReference type="ARBA" id="ARBA00022833"/>
    </source>
</evidence>
<accession>A0A0G0FVM2</accession>
<dbReference type="PRINTS" id="PR01047">
    <property type="entry name" value="TRNASYNTHTHR"/>
</dbReference>
<dbReference type="SUPFAM" id="SSF55681">
    <property type="entry name" value="Class II aaRS and biotin synthetases"/>
    <property type="match status" value="1"/>
</dbReference>
<evidence type="ECO:0000256" key="2">
    <source>
        <dbReference type="ARBA" id="ARBA00013163"/>
    </source>
</evidence>
<dbReference type="InterPro" id="IPR047246">
    <property type="entry name" value="ThrRS_anticodon"/>
</dbReference>
<dbReference type="NCBIfam" id="TIGR00418">
    <property type="entry name" value="thrS"/>
    <property type="match status" value="1"/>
</dbReference>
<feature type="domain" description="Aminoacyl-transfer RNA synthetases class-II family profile" evidence="12">
    <location>
        <begin position="23"/>
        <end position="301"/>
    </location>
</feature>
<evidence type="ECO:0000256" key="8">
    <source>
        <dbReference type="ARBA" id="ARBA00022917"/>
    </source>
</evidence>
<comment type="similarity">
    <text evidence="1">Belongs to the class-II aminoacyl-tRNA synthetase family.</text>
</comment>
<dbReference type="GO" id="GO:0005524">
    <property type="term" value="F:ATP binding"/>
    <property type="evidence" value="ECO:0007669"/>
    <property type="project" value="UniProtKB-KW"/>
</dbReference>
<dbReference type="InterPro" id="IPR006195">
    <property type="entry name" value="aa-tRNA-synth_II"/>
</dbReference>
<evidence type="ECO:0000256" key="3">
    <source>
        <dbReference type="ARBA" id="ARBA00022598"/>
    </source>
</evidence>
<comment type="caution">
    <text evidence="13">The sequence shown here is derived from an EMBL/GenBank/DDBJ whole genome shotgun (WGS) entry which is preliminary data.</text>
</comment>
<evidence type="ECO:0000256" key="1">
    <source>
        <dbReference type="ARBA" id="ARBA00008226"/>
    </source>
</evidence>
<reference evidence="13 14" key="1">
    <citation type="journal article" date="2015" name="Nature">
        <title>rRNA introns, odd ribosomes, and small enigmatic genomes across a large radiation of phyla.</title>
        <authorList>
            <person name="Brown C.T."/>
            <person name="Hug L.A."/>
            <person name="Thomas B.C."/>
            <person name="Sharon I."/>
            <person name="Castelle C.J."/>
            <person name="Singh A."/>
            <person name="Wilkins M.J."/>
            <person name="Williams K.H."/>
            <person name="Banfield J.F."/>
        </authorList>
    </citation>
    <scope>NUCLEOTIDE SEQUENCE [LARGE SCALE GENOMIC DNA]</scope>
</reference>
<evidence type="ECO:0000256" key="5">
    <source>
        <dbReference type="ARBA" id="ARBA00022741"/>
    </source>
</evidence>
<keyword evidence="9" id="KW-0030">Aminoacyl-tRNA synthetase</keyword>
<dbReference type="GO" id="GO:0004829">
    <property type="term" value="F:threonine-tRNA ligase activity"/>
    <property type="evidence" value="ECO:0007669"/>
    <property type="project" value="UniProtKB-UniRule"/>
</dbReference>
<dbReference type="CDD" id="cd00771">
    <property type="entry name" value="ThrRS_core"/>
    <property type="match status" value="1"/>
</dbReference>
<evidence type="ECO:0000256" key="10">
    <source>
        <dbReference type="ARBA" id="ARBA00049515"/>
    </source>
</evidence>
<dbReference type="InterPro" id="IPR033728">
    <property type="entry name" value="ThrRS_core"/>
</dbReference>
<proteinExistence type="inferred from homology"/>
<dbReference type="InterPro" id="IPR045864">
    <property type="entry name" value="aa-tRNA-synth_II/BPL/LPL"/>
</dbReference>
<keyword evidence="3 13" id="KW-0436">Ligase</keyword>
<protein>
    <recommendedName>
        <fullName evidence="2 11">Threonine--tRNA ligase</fullName>
        <ecNumber evidence="2 11">6.1.1.3</ecNumber>
    </recommendedName>
</protein>
<dbReference type="InterPro" id="IPR004154">
    <property type="entry name" value="Anticodon-bd"/>
</dbReference>
<evidence type="ECO:0000256" key="4">
    <source>
        <dbReference type="ARBA" id="ARBA00022723"/>
    </source>
</evidence>
<evidence type="ECO:0000256" key="11">
    <source>
        <dbReference type="NCBIfam" id="TIGR00418"/>
    </source>
</evidence>
<organism evidence="13 14">
    <name type="scientific">Berkelbacteria bacterium GW2011_GWA1_36_9</name>
    <dbReference type="NCBI Taxonomy" id="1618331"/>
    <lineage>
        <taxon>Bacteria</taxon>
        <taxon>Candidatus Berkelbacteria</taxon>
    </lineage>
</organism>
<evidence type="ECO:0000313" key="14">
    <source>
        <dbReference type="Proteomes" id="UP000034508"/>
    </source>
</evidence>
<dbReference type="PANTHER" id="PTHR11451:SF44">
    <property type="entry name" value="THREONINE--TRNA LIGASE, CHLOROPLASTIC_MITOCHONDRIAL 2"/>
    <property type="match status" value="1"/>
</dbReference>
<dbReference type="Gene3D" id="3.30.930.10">
    <property type="entry name" value="Bira Bifunctional Protein, Domain 2"/>
    <property type="match status" value="1"/>
</dbReference>
<dbReference type="SUPFAM" id="SSF52954">
    <property type="entry name" value="Class II aaRS ABD-related"/>
    <property type="match status" value="1"/>
</dbReference>
<evidence type="ECO:0000313" key="13">
    <source>
        <dbReference type="EMBL" id="KKQ17890.1"/>
    </source>
</evidence>
<evidence type="ECO:0000256" key="7">
    <source>
        <dbReference type="ARBA" id="ARBA00022840"/>
    </source>
</evidence>
<sequence>MEQDHKELGRILELFSFNRNVPGTVYWWPKGTTLFDLIVNDLKKRLAEDGYQDLKTAPIIDVETLKKSGHFDNYREKLFFCGNEKEMKEEKVDWCLKPMSCPGSIKIFNEQMHSYKDLPLKFSEFGTVFRYEQPGEVNGLLRTRVITQDDAHIYCHEDQIETELIKLIDFIHETYKRYGFSEIRVELSTRPEKSIGTDQEWQKAEEGLKKALEEKKIDYTENKGDGAFYGPKIDFHVKDSLGRSWQMGTIQLDFATAERLEANYIDEKGKKQNPVIIHRAILGSVERFMAVLLESTGGALPTWLSPVQAIILPVSEKHLNYAKKVTTMLSSQTGRVPDLGSIRCEIDTRNESVGKKIRDAEIQKVPYIIVVGDKEEKESNITVRTRGSKDLRVQKIEEFSKELNG</sequence>
<dbReference type="InterPro" id="IPR036621">
    <property type="entry name" value="Anticodon-bd_dom_sf"/>
</dbReference>
<dbReference type="Proteomes" id="UP000034508">
    <property type="component" value="Unassembled WGS sequence"/>
</dbReference>
<dbReference type="InterPro" id="IPR002314">
    <property type="entry name" value="aa-tRNA-synt_IIb"/>
</dbReference>
<dbReference type="EC" id="6.1.1.3" evidence="2 11"/>
<keyword evidence="6" id="KW-0862">Zinc</keyword>
<name>A0A0G0FVM2_9BACT</name>
<keyword evidence="5" id="KW-0547">Nucleotide-binding</keyword>
<dbReference type="EMBL" id="LBSM01000014">
    <property type="protein sequence ID" value="KKQ17890.1"/>
    <property type="molecule type" value="Genomic_DNA"/>
</dbReference>
<dbReference type="PATRIC" id="fig|1618331.3.peg.739"/>
<dbReference type="PANTHER" id="PTHR11451">
    <property type="entry name" value="THREONINE-TRNA LIGASE"/>
    <property type="match status" value="1"/>
</dbReference>
<dbReference type="GO" id="GO:0046872">
    <property type="term" value="F:metal ion binding"/>
    <property type="evidence" value="ECO:0007669"/>
    <property type="project" value="UniProtKB-KW"/>
</dbReference>
<dbReference type="PROSITE" id="PS50862">
    <property type="entry name" value="AA_TRNA_LIGASE_II"/>
    <property type="match status" value="1"/>
</dbReference>
<comment type="catalytic activity">
    <reaction evidence="10">
        <text>tRNA(Thr) + L-threonine + ATP = L-threonyl-tRNA(Thr) + AMP + diphosphate + H(+)</text>
        <dbReference type="Rhea" id="RHEA:24624"/>
        <dbReference type="Rhea" id="RHEA-COMP:9670"/>
        <dbReference type="Rhea" id="RHEA-COMP:9704"/>
        <dbReference type="ChEBI" id="CHEBI:15378"/>
        <dbReference type="ChEBI" id="CHEBI:30616"/>
        <dbReference type="ChEBI" id="CHEBI:33019"/>
        <dbReference type="ChEBI" id="CHEBI:57926"/>
        <dbReference type="ChEBI" id="CHEBI:78442"/>
        <dbReference type="ChEBI" id="CHEBI:78534"/>
        <dbReference type="ChEBI" id="CHEBI:456215"/>
        <dbReference type="EC" id="6.1.1.3"/>
    </reaction>
</comment>
<dbReference type="AlphaFoldDB" id="A0A0G0FVM2"/>
<dbReference type="GO" id="GO:0006435">
    <property type="term" value="P:threonyl-tRNA aminoacylation"/>
    <property type="evidence" value="ECO:0007669"/>
    <property type="project" value="UniProtKB-UniRule"/>
</dbReference>
<dbReference type="Pfam" id="PF00587">
    <property type="entry name" value="tRNA-synt_2b"/>
    <property type="match status" value="1"/>
</dbReference>
<dbReference type="FunFam" id="3.30.930.10:FF:000002">
    <property type="entry name" value="Threonine--tRNA ligase"/>
    <property type="match status" value="1"/>
</dbReference>
<gene>
    <name evidence="13" type="ORF">US31_C0014G0026</name>
</gene>
<evidence type="ECO:0000256" key="9">
    <source>
        <dbReference type="ARBA" id="ARBA00023146"/>
    </source>
</evidence>
<dbReference type="InterPro" id="IPR002320">
    <property type="entry name" value="Thr-tRNA-ligase_IIa"/>
</dbReference>
<keyword evidence="4" id="KW-0479">Metal-binding</keyword>
<dbReference type="Gene3D" id="3.40.50.800">
    <property type="entry name" value="Anticodon-binding domain"/>
    <property type="match status" value="1"/>
</dbReference>
<keyword evidence="8" id="KW-0648">Protein biosynthesis</keyword>
<dbReference type="FunFam" id="3.40.50.800:FF:000001">
    <property type="entry name" value="Threonine--tRNA ligase"/>
    <property type="match status" value="1"/>
</dbReference>
<dbReference type="Pfam" id="PF03129">
    <property type="entry name" value="HGTP_anticodon"/>
    <property type="match status" value="1"/>
</dbReference>
<dbReference type="GO" id="GO:0005737">
    <property type="term" value="C:cytoplasm"/>
    <property type="evidence" value="ECO:0007669"/>
    <property type="project" value="UniProtKB-UniRule"/>
</dbReference>
<keyword evidence="7" id="KW-0067">ATP-binding</keyword>
<evidence type="ECO:0000259" key="12">
    <source>
        <dbReference type="PROSITE" id="PS50862"/>
    </source>
</evidence>
<dbReference type="CDD" id="cd00860">
    <property type="entry name" value="ThrRS_anticodon"/>
    <property type="match status" value="1"/>
</dbReference>